<dbReference type="InterPro" id="IPR000601">
    <property type="entry name" value="PKD_dom"/>
</dbReference>
<protein>
    <recommendedName>
        <fullName evidence="1">PKD domain-containing protein</fullName>
    </recommendedName>
</protein>
<proteinExistence type="predicted"/>
<evidence type="ECO:0000313" key="2">
    <source>
        <dbReference type="EMBL" id="GLI28454.1"/>
    </source>
</evidence>
<dbReference type="AlphaFoldDB" id="A0A9W6FPW3"/>
<dbReference type="RefSeq" id="WP_281885848.1">
    <property type="nucleotide sequence ID" value="NZ_BSDP01000001.1"/>
</dbReference>
<dbReference type="Proteomes" id="UP001144396">
    <property type="component" value="Unassembled WGS sequence"/>
</dbReference>
<reference evidence="2" key="1">
    <citation type="submission" date="2022-12" db="EMBL/GenBank/DDBJ databases">
        <title>Reference genome sequencing for broad-spectrum identification of bacterial and archaeal isolates by mass spectrometry.</title>
        <authorList>
            <person name="Sekiguchi Y."/>
            <person name="Tourlousse D.M."/>
        </authorList>
    </citation>
    <scope>NUCLEOTIDE SEQUENCE</scope>
    <source>
        <strain evidence="2">14</strain>
    </source>
</reference>
<dbReference type="PROSITE" id="PS50093">
    <property type="entry name" value="PKD"/>
    <property type="match status" value="1"/>
</dbReference>
<name>A0A9W6FPW3_9MICO</name>
<evidence type="ECO:0000313" key="3">
    <source>
        <dbReference type="Proteomes" id="UP001144396"/>
    </source>
</evidence>
<organism evidence="2 3">
    <name type="scientific">Agromyces rhizosphaerae</name>
    <dbReference type="NCBI Taxonomy" id="88374"/>
    <lineage>
        <taxon>Bacteria</taxon>
        <taxon>Bacillati</taxon>
        <taxon>Actinomycetota</taxon>
        <taxon>Actinomycetes</taxon>
        <taxon>Micrococcales</taxon>
        <taxon>Microbacteriaceae</taxon>
        <taxon>Agromyces</taxon>
    </lineage>
</organism>
<sequence>MQGLNVVPPPCWPEPECPPGVDIPGYVVTLADIASFRPVEPENGMEPDGWAIAGLPANFVAGASVHPVAGTLLGLPADVRFTPVGYRWEHSDGSSINDPEGGATWDALGQREFTPTSTSHVYTTRGMHAVTMVVTYTAEYRFAGTGWVPIAGTLDIGSAPLDVLVGAADTVLVGADCVADPGGPGC</sequence>
<gene>
    <name evidence="2" type="ORF">ARHIZOSPH14_26960</name>
</gene>
<dbReference type="EMBL" id="BSDP01000001">
    <property type="protein sequence ID" value="GLI28454.1"/>
    <property type="molecule type" value="Genomic_DNA"/>
</dbReference>
<evidence type="ECO:0000259" key="1">
    <source>
        <dbReference type="PROSITE" id="PS50093"/>
    </source>
</evidence>
<comment type="caution">
    <text evidence="2">The sequence shown here is derived from an EMBL/GenBank/DDBJ whole genome shotgun (WGS) entry which is preliminary data.</text>
</comment>
<keyword evidence="3" id="KW-1185">Reference proteome</keyword>
<accession>A0A9W6FPW3</accession>
<feature type="domain" description="PKD" evidence="1">
    <location>
        <begin position="82"/>
        <end position="135"/>
    </location>
</feature>